<dbReference type="EMBL" id="JBEDNW010000004">
    <property type="protein sequence ID" value="MEZ3167540.1"/>
    <property type="molecule type" value="Genomic_DNA"/>
</dbReference>
<reference evidence="1" key="1">
    <citation type="journal article" date="2014" name="Int. J. Syst. Evol. Microbiol.">
        <title>Complete genome sequence of Corynebacterium casei LMG S-19264T (=DSM 44701T), isolated from a smear-ripened cheese.</title>
        <authorList>
            <consortium name="US DOE Joint Genome Institute (JGI-PGF)"/>
            <person name="Walter F."/>
            <person name="Albersmeier A."/>
            <person name="Kalinowski J."/>
            <person name="Ruckert C."/>
        </authorList>
    </citation>
    <scope>NUCLEOTIDE SEQUENCE</scope>
    <source>
        <strain evidence="1">JCM 14265</strain>
    </source>
</reference>
<reference evidence="2 4" key="3">
    <citation type="submission" date="2024-06" db="EMBL/GenBank/DDBJ databases">
        <title>Halorubrum miltondacostae sp. nov., a potential PHA producer isolated from an inland solar saltern in Rio Maior, Portugal.</title>
        <authorList>
            <person name="Albuquerque L."/>
            <person name="Viver T."/>
            <person name="Barroso C."/>
            <person name="Claudino R."/>
            <person name="Galvan M."/>
            <person name="Simoes G."/>
            <person name="Lobo Da Cunha A."/>
            <person name="Egas C."/>
        </authorList>
    </citation>
    <scope>NUCLEOTIDE SEQUENCE [LARGE SCALE GENOMIC DNA]</scope>
    <source>
        <strain evidence="2 4">DSM 18646</strain>
    </source>
</reference>
<dbReference type="Proteomes" id="UP001501425">
    <property type="component" value="Unassembled WGS sequence"/>
</dbReference>
<dbReference type="EMBL" id="BAAADQ010000002">
    <property type="protein sequence ID" value="GAA0533572.1"/>
    <property type="molecule type" value="Genomic_DNA"/>
</dbReference>
<dbReference type="Proteomes" id="UP001567571">
    <property type="component" value="Unassembled WGS sequence"/>
</dbReference>
<dbReference type="PROSITE" id="PS51318">
    <property type="entry name" value="TAT"/>
    <property type="match status" value="1"/>
</dbReference>
<protein>
    <submittedName>
        <fullName evidence="1">Uncharacterized protein</fullName>
    </submittedName>
</protein>
<comment type="caution">
    <text evidence="1">The sequence shown here is derived from an EMBL/GenBank/DDBJ whole genome shotgun (WGS) entry which is preliminary data.</text>
</comment>
<gene>
    <name evidence="2" type="ORF">ABNG02_09405</name>
    <name evidence="1" type="ORF">GCM10008994_05480</name>
</gene>
<dbReference type="AlphaFoldDB" id="A0AAV3SP71"/>
<dbReference type="RefSeq" id="WP_343776424.1">
    <property type="nucleotide sequence ID" value="NZ_BAAADQ010000002.1"/>
</dbReference>
<keyword evidence="4" id="KW-1185">Reference proteome</keyword>
<evidence type="ECO:0000313" key="1">
    <source>
        <dbReference type="EMBL" id="GAA0533572.1"/>
    </source>
</evidence>
<sequence>MTRRLTRREALMAGGAAALGALAGCSGVGNEPRFWTDPPALAVDAVPNAFDASPPERPRVVPVDFDPEATGAFADRVERLLRPIPEPLTAETLPNGEIREQIETERAAARETLPVSGESSVPLLAAERYATARKHAAAAVGTWAAVTVEGDPEAVAPAIGSVRRRAYETLESLPGAASDPMAGAAVYGPIERWYDESRRRTLVGGNTGPAGRANPIRTGEAVGDVERVQSYVEAGRHLRDRYRASLAASEPVGDALRRAAERIGAEIGETLREAHGEDVDRIRSNPGAEAFLDERPIPEDAPSVSLLSNALYRTFEDLRFDPIPVDDYVPDHPATAFTRTLLARARFRGIDAIASRIESGETMFPANADAVAEARDDAIESAAALAASESPLDRWLAAQFLRAFAEPDADLASEDRSARGVARAYASYRWIETVTSESRTVTESVADAFES</sequence>
<dbReference type="InterPro" id="IPR006311">
    <property type="entry name" value="TAT_signal"/>
</dbReference>
<organism evidence="1 3">
    <name type="scientific">Halorubrum ejinorense</name>
    <dbReference type="NCBI Taxonomy" id="425309"/>
    <lineage>
        <taxon>Archaea</taxon>
        <taxon>Methanobacteriati</taxon>
        <taxon>Methanobacteriota</taxon>
        <taxon>Stenosarchaea group</taxon>
        <taxon>Halobacteria</taxon>
        <taxon>Halobacteriales</taxon>
        <taxon>Haloferacaceae</taxon>
        <taxon>Halorubrum</taxon>
    </lineage>
</organism>
<evidence type="ECO:0000313" key="2">
    <source>
        <dbReference type="EMBL" id="MEZ3167540.1"/>
    </source>
</evidence>
<evidence type="ECO:0000313" key="4">
    <source>
        <dbReference type="Proteomes" id="UP001567571"/>
    </source>
</evidence>
<proteinExistence type="predicted"/>
<reference evidence="1" key="2">
    <citation type="submission" date="2023-12" db="EMBL/GenBank/DDBJ databases">
        <authorList>
            <person name="Sun Q."/>
            <person name="Inoue M."/>
        </authorList>
    </citation>
    <scope>NUCLEOTIDE SEQUENCE</scope>
    <source>
        <strain evidence="1">JCM 14265</strain>
    </source>
</reference>
<name>A0AAV3SP71_9EURY</name>
<evidence type="ECO:0000313" key="3">
    <source>
        <dbReference type="Proteomes" id="UP001501425"/>
    </source>
</evidence>
<accession>A0AAV3SP71</accession>
<dbReference type="PROSITE" id="PS51257">
    <property type="entry name" value="PROKAR_LIPOPROTEIN"/>
    <property type="match status" value="1"/>
</dbReference>